<feature type="compositionally biased region" description="Acidic residues" evidence="1">
    <location>
        <begin position="7"/>
        <end position="18"/>
    </location>
</feature>
<gene>
    <name evidence="2" type="ORF">GCK32_015145</name>
</gene>
<name>A0AAN8IPL9_TRICO</name>
<feature type="region of interest" description="Disordered" evidence="1">
    <location>
        <begin position="156"/>
        <end position="207"/>
    </location>
</feature>
<accession>A0AAN8IPL9</accession>
<dbReference type="AlphaFoldDB" id="A0AAN8IPL9"/>
<keyword evidence="3" id="KW-1185">Reference proteome</keyword>
<feature type="compositionally biased region" description="Low complexity" evidence="1">
    <location>
        <begin position="88"/>
        <end position="101"/>
    </location>
</feature>
<evidence type="ECO:0000256" key="1">
    <source>
        <dbReference type="SAM" id="MobiDB-lite"/>
    </source>
</evidence>
<evidence type="ECO:0000313" key="2">
    <source>
        <dbReference type="EMBL" id="KAK5977027.1"/>
    </source>
</evidence>
<sequence>MACSAADSEDELAVEDFLDPSKRVNNSAQKKKSSSSSSSSSKPKQRRNVTKPKRKGSGMVHLKKPGKRPKIPHSQHRAPDSKALDLFPKPAQASPDSSASPVDKIQRIAMGAKKDKDAYPTMDDIKSDWDDEKKEIKIKPKKMELDDKQKIIAMGAKKDTSAYPTMDDIMSDWDSNEDDKKRSKKKKESSGGTRPQKMWIGPDKKKR</sequence>
<protein>
    <submittedName>
        <fullName evidence="2">Uncharacterized protein</fullName>
    </submittedName>
</protein>
<proteinExistence type="predicted"/>
<dbReference type="EMBL" id="WIXE01011115">
    <property type="protein sequence ID" value="KAK5977027.1"/>
    <property type="molecule type" value="Genomic_DNA"/>
</dbReference>
<dbReference type="Proteomes" id="UP001331761">
    <property type="component" value="Unassembled WGS sequence"/>
</dbReference>
<organism evidence="2 3">
    <name type="scientific">Trichostrongylus colubriformis</name>
    <name type="common">Black scour worm</name>
    <dbReference type="NCBI Taxonomy" id="6319"/>
    <lineage>
        <taxon>Eukaryota</taxon>
        <taxon>Metazoa</taxon>
        <taxon>Ecdysozoa</taxon>
        <taxon>Nematoda</taxon>
        <taxon>Chromadorea</taxon>
        <taxon>Rhabditida</taxon>
        <taxon>Rhabditina</taxon>
        <taxon>Rhabditomorpha</taxon>
        <taxon>Strongyloidea</taxon>
        <taxon>Trichostrongylidae</taxon>
        <taxon>Trichostrongylus</taxon>
    </lineage>
</organism>
<feature type="region of interest" description="Disordered" evidence="1">
    <location>
        <begin position="1"/>
        <end position="103"/>
    </location>
</feature>
<reference evidence="2 3" key="1">
    <citation type="submission" date="2019-10" db="EMBL/GenBank/DDBJ databases">
        <title>Assembly and Annotation for the nematode Trichostrongylus colubriformis.</title>
        <authorList>
            <person name="Martin J."/>
        </authorList>
    </citation>
    <scope>NUCLEOTIDE SEQUENCE [LARGE SCALE GENOMIC DNA]</scope>
    <source>
        <strain evidence="2">G859</strain>
        <tissue evidence="2">Whole worm</tissue>
    </source>
</reference>
<feature type="compositionally biased region" description="Basic residues" evidence="1">
    <location>
        <begin position="43"/>
        <end position="76"/>
    </location>
</feature>
<comment type="caution">
    <text evidence="2">The sequence shown here is derived from an EMBL/GenBank/DDBJ whole genome shotgun (WGS) entry which is preliminary data.</text>
</comment>
<evidence type="ECO:0000313" key="3">
    <source>
        <dbReference type="Proteomes" id="UP001331761"/>
    </source>
</evidence>